<proteinExistence type="predicted"/>
<evidence type="ECO:0000313" key="1">
    <source>
        <dbReference type="EMBL" id="QHS90510.1"/>
    </source>
</evidence>
<name>A0A6C0BEM5_9ZZZZ</name>
<reference evidence="1" key="1">
    <citation type="journal article" date="2020" name="Nature">
        <title>Giant virus diversity and host interactions through global metagenomics.</title>
        <authorList>
            <person name="Schulz F."/>
            <person name="Roux S."/>
            <person name="Paez-Espino D."/>
            <person name="Jungbluth S."/>
            <person name="Walsh D.A."/>
            <person name="Denef V.J."/>
            <person name="McMahon K.D."/>
            <person name="Konstantinidis K.T."/>
            <person name="Eloe-Fadrosh E.A."/>
            <person name="Kyrpides N.C."/>
            <person name="Woyke T."/>
        </authorList>
    </citation>
    <scope>NUCLEOTIDE SEQUENCE</scope>
    <source>
        <strain evidence="1">GVMAG-M-3300010354-11</strain>
    </source>
</reference>
<protein>
    <submittedName>
        <fullName evidence="1">Uncharacterized protein</fullName>
    </submittedName>
</protein>
<dbReference type="AlphaFoldDB" id="A0A6C0BEM5"/>
<dbReference type="EMBL" id="MN739140">
    <property type="protein sequence ID" value="QHS90510.1"/>
    <property type="molecule type" value="Genomic_DNA"/>
</dbReference>
<accession>A0A6C0BEM5</accession>
<organism evidence="1">
    <name type="scientific">viral metagenome</name>
    <dbReference type="NCBI Taxonomy" id="1070528"/>
    <lineage>
        <taxon>unclassified sequences</taxon>
        <taxon>metagenomes</taxon>
        <taxon>organismal metagenomes</taxon>
    </lineage>
</organism>
<sequence length="194" mass="22645">MSADFQKHRLSFTSFQGKQIFGENFKSGKQVAVNNAAKLLLSDHLNDDGTINEKNTVYLLESELWSYIFYLYYNNRDTIQEFQMMSNEKGNASAENFYDVVTSVIENTGLKVHYNIKVLTKNELIKFIKIIINKYRDKINNPVMDHFNAMIKSDIDQYFKNLQVVVRTGRDNVRISRDPYEVEKSDVIIKIGYN</sequence>